<evidence type="ECO:0000256" key="7">
    <source>
        <dbReference type="HAMAP-Rule" id="MF_00147"/>
    </source>
</evidence>
<feature type="binding site" evidence="7">
    <location>
        <position position="218"/>
    </location>
    <ligand>
        <name>substrate</name>
    </ligand>
</feature>
<keyword evidence="6 7" id="KW-0413">Isomerase</keyword>
<evidence type="ECO:0000256" key="1">
    <source>
        <dbReference type="ARBA" id="ARBA00004680"/>
    </source>
</evidence>
<feature type="active site" description="Proton acceptor" evidence="7">
    <location>
        <position position="172"/>
    </location>
</feature>
<comment type="catalytic activity">
    <reaction evidence="7 8">
        <text>D-glyceraldehyde 3-phosphate = dihydroxyacetone phosphate</text>
        <dbReference type="Rhea" id="RHEA:18585"/>
        <dbReference type="ChEBI" id="CHEBI:57642"/>
        <dbReference type="ChEBI" id="CHEBI:59776"/>
        <dbReference type="EC" id="5.3.1.1"/>
    </reaction>
</comment>
<dbReference type="UniPathway" id="UPA00138"/>
<dbReference type="CDD" id="cd00311">
    <property type="entry name" value="TIM"/>
    <property type="match status" value="1"/>
</dbReference>
<dbReference type="GO" id="GO:0005829">
    <property type="term" value="C:cytosol"/>
    <property type="evidence" value="ECO:0007669"/>
    <property type="project" value="TreeGrafter"/>
</dbReference>
<evidence type="ECO:0000256" key="6">
    <source>
        <dbReference type="ARBA" id="ARBA00023235"/>
    </source>
</evidence>
<comment type="caution">
    <text evidence="9">The sequence shown here is derived from an EMBL/GenBank/DDBJ whole genome shotgun (WGS) entry which is preliminary data.</text>
</comment>
<sequence>MSPVARRPRFVAGNWKMHKTAAEGGALARELVAHLGARPPCAVALCPPFTALEAVRQALDGSPIGLGAQNLHPEPRGAFTGEISGAMLAAAGCRYVIVGHSERRHGMGEDDALVARKLRAARRDGLTPIVCVGETLSERDQGLTADVLVRQIRSAYDGLAEAEARETVIAYEPVWAIGTGRVASPEQACEAHRIIRATLDRVVGAGAGANVCVQYGGSVNAENAPRLFAEPELDGALVGGASLEAASFFRIVAAAAAVV</sequence>
<dbReference type="GO" id="GO:0046166">
    <property type="term" value="P:glyceraldehyde-3-phosphate biosynthetic process"/>
    <property type="evidence" value="ECO:0007669"/>
    <property type="project" value="TreeGrafter"/>
</dbReference>
<comment type="subcellular location">
    <subcellularLocation>
        <location evidence="7 8">Cytoplasm</location>
    </subcellularLocation>
</comment>
<dbReference type="SUPFAM" id="SSF51351">
    <property type="entry name" value="Triosephosphate isomerase (TIM)"/>
    <property type="match status" value="1"/>
</dbReference>
<evidence type="ECO:0000256" key="3">
    <source>
        <dbReference type="ARBA" id="ARBA00022432"/>
    </source>
</evidence>
<dbReference type="PANTHER" id="PTHR21139:SF42">
    <property type="entry name" value="TRIOSEPHOSPHATE ISOMERASE"/>
    <property type="match status" value="1"/>
</dbReference>
<dbReference type="EC" id="5.3.1.1" evidence="7 8"/>
<evidence type="ECO:0000313" key="10">
    <source>
        <dbReference type="Proteomes" id="UP000317716"/>
    </source>
</evidence>
<organism evidence="9 10">
    <name type="scientific">Eiseniibacteriota bacterium</name>
    <dbReference type="NCBI Taxonomy" id="2212470"/>
    <lineage>
        <taxon>Bacteria</taxon>
        <taxon>Candidatus Eiseniibacteriota</taxon>
    </lineage>
</organism>
<dbReference type="EMBL" id="VBOS01000027">
    <property type="protein sequence ID" value="TMQ60269.1"/>
    <property type="molecule type" value="Genomic_DNA"/>
</dbReference>
<gene>
    <name evidence="7" type="primary">tpiA</name>
    <name evidence="9" type="ORF">E6K72_00755</name>
</gene>
<evidence type="ECO:0000256" key="2">
    <source>
        <dbReference type="ARBA" id="ARBA00007422"/>
    </source>
</evidence>
<keyword evidence="3 7" id="KW-0312">Gluconeogenesis</keyword>
<comment type="subunit">
    <text evidence="7 8">Homodimer.</text>
</comment>
<dbReference type="InterPro" id="IPR013785">
    <property type="entry name" value="Aldolase_TIM"/>
</dbReference>
<dbReference type="GO" id="GO:0019563">
    <property type="term" value="P:glycerol catabolic process"/>
    <property type="evidence" value="ECO:0007669"/>
    <property type="project" value="TreeGrafter"/>
</dbReference>
<dbReference type="UniPathway" id="UPA00109">
    <property type="reaction ID" value="UER00189"/>
</dbReference>
<dbReference type="InterPro" id="IPR000652">
    <property type="entry name" value="Triosephosphate_isomerase"/>
</dbReference>
<dbReference type="PROSITE" id="PS00171">
    <property type="entry name" value="TIM_1"/>
    <property type="match status" value="1"/>
</dbReference>
<evidence type="ECO:0000313" key="9">
    <source>
        <dbReference type="EMBL" id="TMQ60269.1"/>
    </source>
</evidence>
<dbReference type="InterPro" id="IPR022896">
    <property type="entry name" value="TrioseP_Isoase_bac/euk"/>
</dbReference>
<proteinExistence type="inferred from homology"/>
<comment type="similarity">
    <text evidence="2 7 8">Belongs to the triosephosphate isomerase family.</text>
</comment>
<dbReference type="GO" id="GO:0004807">
    <property type="term" value="F:triose-phosphate isomerase activity"/>
    <property type="evidence" value="ECO:0007669"/>
    <property type="project" value="UniProtKB-UniRule"/>
</dbReference>
<dbReference type="NCBIfam" id="TIGR00419">
    <property type="entry name" value="tim"/>
    <property type="match status" value="1"/>
</dbReference>
<dbReference type="HAMAP" id="MF_00147_B">
    <property type="entry name" value="TIM_B"/>
    <property type="match status" value="1"/>
</dbReference>
<dbReference type="Pfam" id="PF00121">
    <property type="entry name" value="TIM"/>
    <property type="match status" value="1"/>
</dbReference>
<comment type="pathway">
    <text evidence="1 7 8">Carbohydrate degradation; glycolysis; D-glyceraldehyde 3-phosphate from glycerone phosphate: step 1/1.</text>
</comment>
<protein>
    <recommendedName>
        <fullName evidence="7 8">Triosephosphate isomerase</fullName>
        <shortName evidence="7">TIM</shortName>
        <shortName evidence="7">TPI</shortName>
        <ecNumber evidence="7 8">5.3.1.1</ecNumber>
    </recommendedName>
    <alternativeName>
        <fullName evidence="7">Triose-phosphate isomerase</fullName>
    </alternativeName>
</protein>
<dbReference type="InterPro" id="IPR035990">
    <property type="entry name" value="TIM_sf"/>
</dbReference>
<dbReference type="GO" id="GO:0006096">
    <property type="term" value="P:glycolytic process"/>
    <property type="evidence" value="ECO:0007669"/>
    <property type="project" value="UniProtKB-UniRule"/>
</dbReference>
<dbReference type="GO" id="GO:0006094">
    <property type="term" value="P:gluconeogenesis"/>
    <property type="evidence" value="ECO:0007669"/>
    <property type="project" value="UniProtKB-UniRule"/>
</dbReference>
<accession>A0A538T9G4</accession>
<feature type="binding site" evidence="7">
    <location>
        <begin position="14"/>
        <end position="16"/>
    </location>
    <ligand>
        <name>substrate</name>
    </ligand>
</feature>
<name>A0A538T9G4_UNCEI</name>
<evidence type="ECO:0000256" key="5">
    <source>
        <dbReference type="ARBA" id="ARBA00023152"/>
    </source>
</evidence>
<keyword evidence="5 7" id="KW-0324">Glycolysis</keyword>
<comment type="pathway">
    <text evidence="7 8">Carbohydrate biosynthesis; gluconeogenesis.</text>
</comment>
<evidence type="ECO:0000256" key="8">
    <source>
        <dbReference type="RuleBase" id="RU363013"/>
    </source>
</evidence>
<reference evidence="9 10" key="1">
    <citation type="journal article" date="2019" name="Nat. Microbiol.">
        <title>Mediterranean grassland soil C-N compound turnover is dependent on rainfall and depth, and is mediated by genomically divergent microorganisms.</title>
        <authorList>
            <person name="Diamond S."/>
            <person name="Andeer P.F."/>
            <person name="Li Z."/>
            <person name="Crits-Christoph A."/>
            <person name="Burstein D."/>
            <person name="Anantharaman K."/>
            <person name="Lane K.R."/>
            <person name="Thomas B.C."/>
            <person name="Pan C."/>
            <person name="Northen T.R."/>
            <person name="Banfield J.F."/>
        </authorList>
    </citation>
    <scope>NUCLEOTIDE SEQUENCE [LARGE SCALE GENOMIC DNA]</scope>
    <source>
        <strain evidence="9">WS_2</strain>
    </source>
</reference>
<feature type="active site" description="Electrophile" evidence="7">
    <location>
        <position position="100"/>
    </location>
</feature>
<evidence type="ECO:0000256" key="4">
    <source>
        <dbReference type="ARBA" id="ARBA00022490"/>
    </source>
</evidence>
<dbReference type="PANTHER" id="PTHR21139">
    <property type="entry name" value="TRIOSEPHOSPHATE ISOMERASE"/>
    <property type="match status" value="1"/>
</dbReference>
<keyword evidence="4 7" id="KW-0963">Cytoplasm</keyword>
<dbReference type="AlphaFoldDB" id="A0A538T9G4"/>
<feature type="binding site" evidence="7">
    <location>
        <position position="178"/>
    </location>
    <ligand>
        <name>substrate</name>
    </ligand>
</feature>
<dbReference type="Gene3D" id="3.20.20.70">
    <property type="entry name" value="Aldolase class I"/>
    <property type="match status" value="1"/>
</dbReference>
<feature type="binding site" evidence="7">
    <location>
        <begin position="239"/>
        <end position="240"/>
    </location>
    <ligand>
        <name>substrate</name>
    </ligand>
</feature>
<dbReference type="Proteomes" id="UP000317716">
    <property type="component" value="Unassembled WGS sequence"/>
</dbReference>
<comment type="function">
    <text evidence="7">Involved in the gluconeogenesis. Catalyzes stereospecifically the conversion of dihydroxyacetone phosphate (DHAP) to D-glyceraldehyde-3-phosphate (G3P).</text>
</comment>
<dbReference type="InterPro" id="IPR020861">
    <property type="entry name" value="Triosephosphate_isomerase_AS"/>
</dbReference>
<dbReference type="FunFam" id="3.20.20.70:FF:000016">
    <property type="entry name" value="Triosephosphate isomerase"/>
    <property type="match status" value="1"/>
</dbReference>
<dbReference type="PROSITE" id="PS51440">
    <property type="entry name" value="TIM_2"/>
    <property type="match status" value="1"/>
</dbReference>